<protein>
    <recommendedName>
        <fullName evidence="2">UDP-N-acetylmuramoyl-L-alanyl-D-glutamate--2,6-diaminopimelate ligase</fullName>
        <ecNumber evidence="2">6.3.2.13</ecNumber>
    </recommendedName>
    <alternativeName>
        <fullName evidence="2">Meso-A2pm-adding enzyme</fullName>
    </alternativeName>
    <alternativeName>
        <fullName evidence="2">Meso-diaminopimelate-adding enzyme</fullName>
    </alternativeName>
    <alternativeName>
        <fullName evidence="2">UDP-MurNAc-L-Ala-D-Glu:meso-diaminopimelate ligase</fullName>
    </alternativeName>
    <alternativeName>
        <fullName evidence="2">UDP-MurNAc-tripeptide synthetase</fullName>
    </alternativeName>
    <alternativeName>
        <fullName evidence="2">UDP-N-acetylmuramyl-tripeptide synthetase</fullName>
    </alternativeName>
</protein>
<evidence type="ECO:0000256" key="1">
    <source>
        <dbReference type="ARBA" id="ARBA00005898"/>
    </source>
</evidence>
<feature type="binding site" evidence="2">
    <location>
        <position position="195"/>
    </location>
    <ligand>
        <name>UDP-N-acetyl-alpha-D-muramoyl-L-alanyl-D-glutamate</name>
        <dbReference type="ChEBI" id="CHEBI:83900"/>
    </ligand>
</feature>
<feature type="binding site" evidence="2">
    <location>
        <position position="489"/>
    </location>
    <ligand>
        <name>meso-2,6-diaminopimelate</name>
        <dbReference type="ChEBI" id="CHEBI:57791"/>
    </ligand>
</feature>
<feature type="binding site" evidence="2">
    <location>
        <begin position="434"/>
        <end position="437"/>
    </location>
    <ligand>
        <name>meso-2,6-diaminopimelate</name>
        <dbReference type="ChEBI" id="CHEBI:57791"/>
    </ligand>
</feature>
<feature type="binding site" evidence="2">
    <location>
        <position position="35"/>
    </location>
    <ligand>
        <name>UDP-N-acetyl-alpha-D-muramoyl-L-alanyl-D-glutamate</name>
        <dbReference type="ChEBI" id="CHEBI:83900"/>
    </ligand>
</feature>
<dbReference type="PANTHER" id="PTHR23135:SF4">
    <property type="entry name" value="UDP-N-ACETYLMURAMOYL-L-ALANYL-D-GLUTAMATE--2,6-DIAMINOPIMELATE LIGASE MURE HOMOLOG, CHLOROPLASTIC"/>
    <property type="match status" value="1"/>
</dbReference>
<keyword evidence="7" id="KW-1185">Reference proteome</keyword>
<name>A0A4R5M0C1_9BURK</name>
<dbReference type="InterPro" id="IPR004101">
    <property type="entry name" value="Mur_ligase_C"/>
</dbReference>
<dbReference type="Gene3D" id="3.40.1390.10">
    <property type="entry name" value="MurE/MurF, N-terminal domain"/>
    <property type="match status" value="1"/>
</dbReference>
<keyword evidence="2" id="KW-0963">Cytoplasm</keyword>
<feature type="binding site" evidence="2">
    <location>
        <begin position="162"/>
        <end position="163"/>
    </location>
    <ligand>
        <name>UDP-N-acetyl-alpha-D-muramoyl-L-alanyl-D-glutamate</name>
        <dbReference type="ChEBI" id="CHEBI:83900"/>
    </ligand>
</feature>
<keyword evidence="2 3" id="KW-0131">Cell cycle</keyword>
<keyword evidence="2" id="KW-0067">ATP-binding</keyword>
<dbReference type="SUPFAM" id="SSF53623">
    <property type="entry name" value="MurD-like peptide ligases, catalytic domain"/>
    <property type="match status" value="1"/>
</dbReference>
<evidence type="ECO:0000259" key="5">
    <source>
        <dbReference type="Pfam" id="PF08245"/>
    </source>
</evidence>
<comment type="caution">
    <text evidence="6">The sequence shown here is derived from an EMBL/GenBank/DDBJ whole genome shotgun (WGS) entry which is preliminary data.</text>
</comment>
<sequence>MSATRTQHPAHRQIADALAWLRARVAPEADLHADTRSLKAGDVFLAYAVEGADNRSHIENALARGAAAVVYQPEGYTGQFDAAQAQNALAVPQLDVLAGEIASGWYGNPSDAMLVVGVTGTNGKTSCSQWIASALTAIGQKCAIVGTLGSGFPGQLVHTGFTTPDAPQLQRSLAQLRQQGAQAVAMEVSSHALHQGRVNGTSFNVAIFTNLTQDHLDYHRTFEAYEAAKARLFAWPGLHAAVINADDAAGRRLLAAAHGKLRTIAYGVATAAADLPAADLPAADAWLRANDVRATATGTAFHLESSEWGEAYVEVQTLGLFNVSNLLGVLGALLAANVPLVAALNELSKLQPVNGRMERLGGRTDHDEPLVVIDYAHTPDALEKTLDALRPIAAARGGHLVCMFGCGGDRDATKRPLMGSIAERLADQVVVTSDNPRSESPAAIIEQIAGGMREPAKARRIEDRASAILQAVRGAAKEDVVVLAGKGHEATQEIMGKKRAFSDQDHARLALAARPTSDRHGRGGGE</sequence>
<dbReference type="PANTHER" id="PTHR23135">
    <property type="entry name" value="MUR LIGASE FAMILY MEMBER"/>
    <property type="match status" value="1"/>
</dbReference>
<dbReference type="GO" id="GO:0008360">
    <property type="term" value="P:regulation of cell shape"/>
    <property type="evidence" value="ECO:0007669"/>
    <property type="project" value="UniProtKB-KW"/>
</dbReference>
<keyword evidence="2 3" id="KW-0132">Cell division</keyword>
<dbReference type="GO" id="GO:0051301">
    <property type="term" value="P:cell division"/>
    <property type="evidence" value="ECO:0007669"/>
    <property type="project" value="UniProtKB-KW"/>
</dbReference>
<evidence type="ECO:0000256" key="3">
    <source>
        <dbReference type="RuleBase" id="RU004135"/>
    </source>
</evidence>
<comment type="subcellular location">
    <subcellularLocation>
        <location evidence="2 3">Cytoplasm</location>
    </subcellularLocation>
</comment>
<reference evidence="6 7" key="1">
    <citation type="submission" date="2019-03" db="EMBL/GenBank/DDBJ databases">
        <title>Paraburkholderia sp. 4M-K11, isolated from subtropical forest soil.</title>
        <authorList>
            <person name="Gao Z.-H."/>
            <person name="Qiu L.-H."/>
        </authorList>
    </citation>
    <scope>NUCLEOTIDE SEQUENCE [LARGE SCALE GENOMIC DNA]</scope>
    <source>
        <strain evidence="6 7">4M-K11</strain>
    </source>
</reference>
<feature type="domain" description="Mur ligase central" evidence="5">
    <location>
        <begin position="118"/>
        <end position="332"/>
    </location>
</feature>
<evidence type="ECO:0000313" key="6">
    <source>
        <dbReference type="EMBL" id="TDG18577.1"/>
    </source>
</evidence>
<dbReference type="SUPFAM" id="SSF53244">
    <property type="entry name" value="MurD-like peptide ligases, peptide-binding domain"/>
    <property type="match status" value="1"/>
</dbReference>
<feature type="short sequence motif" description="Meso-diaminopimelate recognition motif" evidence="2">
    <location>
        <begin position="434"/>
        <end position="437"/>
    </location>
</feature>
<comment type="pathway">
    <text evidence="2 3">Cell wall biogenesis; peptidoglycan biosynthesis.</text>
</comment>
<dbReference type="GO" id="GO:0000287">
    <property type="term" value="F:magnesium ion binding"/>
    <property type="evidence" value="ECO:0007669"/>
    <property type="project" value="UniProtKB-UniRule"/>
</dbReference>
<feature type="binding site" evidence="2">
    <location>
        <position position="189"/>
    </location>
    <ligand>
        <name>UDP-N-acetyl-alpha-D-muramoyl-L-alanyl-D-glutamate</name>
        <dbReference type="ChEBI" id="CHEBI:83900"/>
    </ligand>
</feature>
<comment type="function">
    <text evidence="2">Catalyzes the addition of meso-diaminopimelic acid to the nucleotide precursor UDP-N-acetylmuramoyl-L-alanyl-D-glutamate (UMAG) in the biosynthesis of bacterial cell-wall peptidoglycan.</text>
</comment>
<keyword evidence="2 6" id="KW-0436">Ligase</keyword>
<dbReference type="OrthoDB" id="9800958at2"/>
<dbReference type="Gene3D" id="3.40.1190.10">
    <property type="entry name" value="Mur-like, catalytic domain"/>
    <property type="match status" value="1"/>
</dbReference>
<dbReference type="GO" id="GO:0071555">
    <property type="term" value="P:cell wall organization"/>
    <property type="evidence" value="ECO:0007669"/>
    <property type="project" value="UniProtKB-KW"/>
</dbReference>
<dbReference type="InterPro" id="IPR005761">
    <property type="entry name" value="UDP-N-AcMur-Glu-dNH2Pim_ligase"/>
</dbReference>
<dbReference type="Pfam" id="PF02875">
    <property type="entry name" value="Mur_ligase_C"/>
    <property type="match status" value="1"/>
</dbReference>
<dbReference type="GO" id="GO:0008765">
    <property type="term" value="F:UDP-N-acetylmuramoylalanyl-D-glutamate-2,6-diaminopimelate ligase activity"/>
    <property type="evidence" value="ECO:0007669"/>
    <property type="project" value="UniProtKB-UniRule"/>
</dbReference>
<dbReference type="InterPro" id="IPR036565">
    <property type="entry name" value="Mur-like_cat_sf"/>
</dbReference>
<feature type="binding site" evidence="2">
    <location>
        <position position="485"/>
    </location>
    <ligand>
        <name>meso-2,6-diaminopimelate</name>
        <dbReference type="ChEBI" id="CHEBI:57791"/>
    </ligand>
</feature>
<dbReference type="SUPFAM" id="SSF63418">
    <property type="entry name" value="MurE/MurF N-terminal domain"/>
    <property type="match status" value="1"/>
</dbReference>
<dbReference type="GO" id="GO:0009252">
    <property type="term" value="P:peptidoglycan biosynthetic process"/>
    <property type="evidence" value="ECO:0007669"/>
    <property type="project" value="UniProtKB-UniRule"/>
</dbReference>
<dbReference type="RefSeq" id="WP_133199152.1">
    <property type="nucleotide sequence ID" value="NZ_JBHUCW010000045.1"/>
</dbReference>
<organism evidence="6 7">
    <name type="scientific">Paraburkholderia silviterrae</name>
    <dbReference type="NCBI Taxonomy" id="2528715"/>
    <lineage>
        <taxon>Bacteria</taxon>
        <taxon>Pseudomonadati</taxon>
        <taxon>Pseudomonadota</taxon>
        <taxon>Betaproteobacteria</taxon>
        <taxon>Burkholderiales</taxon>
        <taxon>Burkholderiaceae</taxon>
        <taxon>Paraburkholderia</taxon>
    </lineage>
</organism>
<dbReference type="InterPro" id="IPR036615">
    <property type="entry name" value="Mur_ligase_C_dom_sf"/>
</dbReference>
<dbReference type="Proteomes" id="UP000295722">
    <property type="component" value="Unassembled WGS sequence"/>
</dbReference>
<feature type="modified residue" description="N6-carboxylysine" evidence="2">
    <location>
        <position position="229"/>
    </location>
</feature>
<keyword evidence="2" id="KW-0547">Nucleotide-binding</keyword>
<keyword evidence="2 3" id="KW-0133">Cell shape</keyword>
<dbReference type="NCBIfam" id="TIGR01085">
    <property type="entry name" value="murE"/>
    <property type="match status" value="1"/>
</dbReference>
<dbReference type="InterPro" id="IPR013221">
    <property type="entry name" value="Mur_ligase_cen"/>
</dbReference>
<keyword evidence="2 3" id="KW-0961">Cell wall biogenesis/degradation</keyword>
<dbReference type="HAMAP" id="MF_00208">
    <property type="entry name" value="MurE"/>
    <property type="match status" value="1"/>
</dbReference>
<dbReference type="InterPro" id="IPR035911">
    <property type="entry name" value="MurE/MurF_N"/>
</dbReference>
<dbReference type="UniPathway" id="UPA00219"/>
<comment type="PTM">
    <text evidence="2">Carboxylation is probably crucial for Mg(2+) binding and, consequently, for the gamma-phosphate positioning of ATP.</text>
</comment>
<comment type="cofactor">
    <cofactor evidence="2">
        <name>Mg(2+)</name>
        <dbReference type="ChEBI" id="CHEBI:18420"/>
    </cofactor>
</comment>
<evidence type="ECO:0000256" key="2">
    <source>
        <dbReference type="HAMAP-Rule" id="MF_00208"/>
    </source>
</evidence>
<dbReference type="GO" id="GO:0005737">
    <property type="term" value="C:cytoplasm"/>
    <property type="evidence" value="ECO:0007669"/>
    <property type="project" value="UniProtKB-SubCell"/>
</dbReference>
<dbReference type="AlphaFoldDB" id="A0A4R5M0C1"/>
<evidence type="ECO:0000313" key="7">
    <source>
        <dbReference type="Proteomes" id="UP000295722"/>
    </source>
</evidence>
<dbReference type="Gene3D" id="3.90.190.20">
    <property type="entry name" value="Mur ligase, C-terminal domain"/>
    <property type="match status" value="1"/>
</dbReference>
<evidence type="ECO:0000259" key="4">
    <source>
        <dbReference type="Pfam" id="PF02875"/>
    </source>
</evidence>
<dbReference type="EC" id="6.3.2.13" evidence="2"/>
<feature type="binding site" evidence="2">
    <location>
        <position position="197"/>
    </location>
    <ligand>
        <name>UDP-N-acetyl-alpha-D-muramoyl-L-alanyl-D-glutamate</name>
        <dbReference type="ChEBI" id="CHEBI:83900"/>
    </ligand>
</feature>
<dbReference type="NCBIfam" id="NF001126">
    <property type="entry name" value="PRK00139.1-4"/>
    <property type="match status" value="1"/>
</dbReference>
<comment type="similarity">
    <text evidence="1 2">Belongs to the MurCDEF family. MurE subfamily.</text>
</comment>
<comment type="caution">
    <text evidence="2">Lacks conserved residue(s) required for the propagation of feature annotation.</text>
</comment>
<proteinExistence type="inferred from homology"/>
<comment type="catalytic activity">
    <reaction evidence="2">
        <text>UDP-N-acetyl-alpha-D-muramoyl-L-alanyl-D-glutamate + meso-2,6-diaminopimelate + ATP = UDP-N-acetyl-alpha-D-muramoyl-L-alanyl-gamma-D-glutamyl-meso-2,6-diaminopimelate + ADP + phosphate + H(+)</text>
        <dbReference type="Rhea" id="RHEA:23676"/>
        <dbReference type="ChEBI" id="CHEBI:15378"/>
        <dbReference type="ChEBI" id="CHEBI:30616"/>
        <dbReference type="ChEBI" id="CHEBI:43474"/>
        <dbReference type="ChEBI" id="CHEBI:57791"/>
        <dbReference type="ChEBI" id="CHEBI:83900"/>
        <dbReference type="ChEBI" id="CHEBI:83905"/>
        <dbReference type="ChEBI" id="CHEBI:456216"/>
        <dbReference type="EC" id="6.3.2.13"/>
    </reaction>
</comment>
<gene>
    <name evidence="2" type="primary">murE</name>
    <name evidence="6" type="ORF">EYW47_33730</name>
</gene>
<keyword evidence="2" id="KW-0460">Magnesium</keyword>
<feature type="binding site" evidence="2">
    <location>
        <position position="410"/>
    </location>
    <ligand>
        <name>meso-2,6-diaminopimelate</name>
        <dbReference type="ChEBI" id="CHEBI:57791"/>
    </ligand>
</feature>
<feature type="domain" description="Mur ligase C-terminal" evidence="4">
    <location>
        <begin position="355"/>
        <end position="487"/>
    </location>
</feature>
<dbReference type="GO" id="GO:0005524">
    <property type="term" value="F:ATP binding"/>
    <property type="evidence" value="ECO:0007669"/>
    <property type="project" value="UniProtKB-UniRule"/>
</dbReference>
<dbReference type="EMBL" id="SMRP01000029">
    <property type="protein sequence ID" value="TDG18577.1"/>
    <property type="molecule type" value="Genomic_DNA"/>
</dbReference>
<dbReference type="Pfam" id="PF08245">
    <property type="entry name" value="Mur_ligase_M"/>
    <property type="match status" value="1"/>
</dbReference>
<feature type="binding site" evidence="2">
    <location>
        <begin position="120"/>
        <end position="126"/>
    </location>
    <ligand>
        <name>ATP</name>
        <dbReference type="ChEBI" id="CHEBI:30616"/>
    </ligand>
</feature>
<accession>A0A4R5M0C1</accession>
<keyword evidence="2 3" id="KW-0573">Peptidoglycan synthesis</keyword>